<feature type="non-terminal residue" evidence="1">
    <location>
        <position position="1"/>
    </location>
</feature>
<dbReference type="EMBL" id="UOEX01000261">
    <property type="protein sequence ID" value="VAW38792.1"/>
    <property type="molecule type" value="Genomic_DNA"/>
</dbReference>
<organism evidence="1">
    <name type="scientific">hydrothermal vent metagenome</name>
    <dbReference type="NCBI Taxonomy" id="652676"/>
    <lineage>
        <taxon>unclassified sequences</taxon>
        <taxon>metagenomes</taxon>
        <taxon>ecological metagenomes</taxon>
    </lineage>
</organism>
<proteinExistence type="predicted"/>
<name>A0A3B0VIG5_9ZZZZ</name>
<dbReference type="AlphaFoldDB" id="A0A3B0VIG5"/>
<reference evidence="1" key="1">
    <citation type="submission" date="2018-06" db="EMBL/GenBank/DDBJ databases">
        <authorList>
            <person name="Zhirakovskaya E."/>
        </authorList>
    </citation>
    <scope>NUCLEOTIDE SEQUENCE</scope>
</reference>
<protein>
    <submittedName>
        <fullName evidence="1">Uncharacterized protein</fullName>
    </submittedName>
</protein>
<gene>
    <name evidence="1" type="ORF">MNBD_DELTA03-1392</name>
</gene>
<accession>A0A3B0VIG5</accession>
<sequence>PETLTFQGIANRGSVVGCSLLLIVTAYSKGRSQLTIPRDWLGKEEKRRIK</sequence>
<evidence type="ECO:0000313" key="1">
    <source>
        <dbReference type="EMBL" id="VAW38792.1"/>
    </source>
</evidence>